<evidence type="ECO:0000256" key="7">
    <source>
        <dbReference type="ARBA" id="ARBA00022989"/>
    </source>
</evidence>
<dbReference type="InterPro" id="IPR004692">
    <property type="entry name" value="SecG"/>
</dbReference>
<keyword evidence="7 10" id="KW-1133">Transmembrane helix</keyword>
<reference evidence="11 12" key="1">
    <citation type="journal article" date="2016" name="Nat. Commun.">
        <title>Thousands of microbial genomes shed light on interconnected biogeochemical processes in an aquifer system.</title>
        <authorList>
            <person name="Anantharaman K."/>
            <person name="Brown C.T."/>
            <person name="Hug L.A."/>
            <person name="Sharon I."/>
            <person name="Castelle C.J."/>
            <person name="Probst A.J."/>
            <person name="Thomas B.C."/>
            <person name="Singh A."/>
            <person name="Wilkins M.J."/>
            <person name="Karaoz U."/>
            <person name="Brodie E.L."/>
            <person name="Williams K.H."/>
            <person name="Hubbard S.S."/>
            <person name="Banfield J.F."/>
        </authorList>
    </citation>
    <scope>NUCLEOTIDE SEQUENCE [LARGE SCALE GENOMIC DNA]</scope>
</reference>
<feature type="transmembrane region" description="Helical" evidence="10">
    <location>
        <begin position="6"/>
        <end position="22"/>
    </location>
</feature>
<dbReference type="PANTHER" id="PTHR34182:SF1">
    <property type="entry name" value="PROTEIN-EXPORT MEMBRANE PROTEIN SECG"/>
    <property type="match status" value="1"/>
</dbReference>
<keyword evidence="9 10" id="KW-0472">Membrane</keyword>
<dbReference type="GO" id="GO:0043952">
    <property type="term" value="P:protein transport by the Sec complex"/>
    <property type="evidence" value="ECO:0007669"/>
    <property type="project" value="TreeGrafter"/>
</dbReference>
<keyword evidence="3 10" id="KW-0813">Transport</keyword>
<evidence type="ECO:0000313" key="12">
    <source>
        <dbReference type="Proteomes" id="UP000177349"/>
    </source>
</evidence>
<dbReference type="PRINTS" id="PR01651">
    <property type="entry name" value="SECGEXPORT"/>
</dbReference>
<accession>A0A1G2BSH0</accession>
<keyword evidence="5 10" id="KW-0812">Transmembrane</keyword>
<keyword evidence="6 10" id="KW-0653">Protein transport</keyword>
<comment type="function">
    <text evidence="10">Involved in protein export. Participates in an early event of protein translocation.</text>
</comment>
<name>A0A1G2BSH0_9BACT</name>
<evidence type="ECO:0000256" key="10">
    <source>
        <dbReference type="RuleBase" id="RU365087"/>
    </source>
</evidence>
<evidence type="ECO:0000256" key="2">
    <source>
        <dbReference type="ARBA" id="ARBA00008445"/>
    </source>
</evidence>
<dbReference type="GO" id="GO:0015450">
    <property type="term" value="F:protein-transporting ATPase activity"/>
    <property type="evidence" value="ECO:0007669"/>
    <property type="project" value="UniProtKB-UniRule"/>
</dbReference>
<feature type="transmembrane region" description="Helical" evidence="10">
    <location>
        <begin position="49"/>
        <end position="70"/>
    </location>
</feature>
<evidence type="ECO:0000313" key="11">
    <source>
        <dbReference type="EMBL" id="OGY91958.1"/>
    </source>
</evidence>
<organism evidence="11 12">
    <name type="scientific">Candidatus Komeilibacteria bacterium RIFCSPLOWO2_01_FULL_53_11</name>
    <dbReference type="NCBI Taxonomy" id="1798552"/>
    <lineage>
        <taxon>Bacteria</taxon>
        <taxon>Candidatus Komeiliibacteriota</taxon>
    </lineage>
</organism>
<dbReference type="EMBL" id="MHKN01000028">
    <property type="protein sequence ID" value="OGY91958.1"/>
    <property type="molecule type" value="Genomic_DNA"/>
</dbReference>
<dbReference type="GO" id="GO:0009306">
    <property type="term" value="P:protein secretion"/>
    <property type="evidence" value="ECO:0007669"/>
    <property type="project" value="UniProtKB-UniRule"/>
</dbReference>
<evidence type="ECO:0000256" key="9">
    <source>
        <dbReference type="ARBA" id="ARBA00023136"/>
    </source>
</evidence>
<evidence type="ECO:0000256" key="8">
    <source>
        <dbReference type="ARBA" id="ARBA00023010"/>
    </source>
</evidence>
<comment type="similarity">
    <text evidence="2 10">Belongs to the SecG family.</text>
</comment>
<dbReference type="AlphaFoldDB" id="A0A1G2BSH0"/>
<dbReference type="GO" id="GO:0065002">
    <property type="term" value="P:intracellular protein transmembrane transport"/>
    <property type="evidence" value="ECO:0007669"/>
    <property type="project" value="TreeGrafter"/>
</dbReference>
<dbReference type="Proteomes" id="UP000177349">
    <property type="component" value="Unassembled WGS sequence"/>
</dbReference>
<gene>
    <name evidence="11" type="ORF">A3B31_00055</name>
</gene>
<protein>
    <recommendedName>
        <fullName evidence="10">Protein-export membrane protein SecG</fullName>
    </recommendedName>
</protein>
<dbReference type="PANTHER" id="PTHR34182">
    <property type="entry name" value="PROTEIN-EXPORT MEMBRANE PROTEIN SECG"/>
    <property type="match status" value="1"/>
</dbReference>
<evidence type="ECO:0000256" key="5">
    <source>
        <dbReference type="ARBA" id="ARBA00022692"/>
    </source>
</evidence>
<sequence length="71" mass="7682">MKNALLVIQIVVSVLLITSILIQQRGSGLGMAFGGANAIYRTKRGAEKIIFRATIVLAILFLLTSIAHLFI</sequence>
<dbReference type="NCBIfam" id="TIGR00810">
    <property type="entry name" value="secG"/>
    <property type="match status" value="1"/>
</dbReference>
<keyword evidence="8 10" id="KW-0811">Translocation</keyword>
<comment type="subcellular location">
    <subcellularLocation>
        <location evidence="1 10">Cell membrane</location>
        <topology evidence="1 10">Multi-pass membrane protein</topology>
    </subcellularLocation>
</comment>
<keyword evidence="4 10" id="KW-1003">Cell membrane</keyword>
<evidence type="ECO:0000256" key="6">
    <source>
        <dbReference type="ARBA" id="ARBA00022927"/>
    </source>
</evidence>
<evidence type="ECO:0000256" key="3">
    <source>
        <dbReference type="ARBA" id="ARBA00022448"/>
    </source>
</evidence>
<evidence type="ECO:0000256" key="1">
    <source>
        <dbReference type="ARBA" id="ARBA00004651"/>
    </source>
</evidence>
<comment type="caution">
    <text evidence="11">The sequence shown here is derived from an EMBL/GenBank/DDBJ whole genome shotgun (WGS) entry which is preliminary data.</text>
</comment>
<dbReference type="GO" id="GO:0005886">
    <property type="term" value="C:plasma membrane"/>
    <property type="evidence" value="ECO:0007669"/>
    <property type="project" value="UniProtKB-SubCell"/>
</dbReference>
<evidence type="ECO:0000256" key="4">
    <source>
        <dbReference type="ARBA" id="ARBA00022475"/>
    </source>
</evidence>
<proteinExistence type="inferred from homology"/>
<dbReference type="Pfam" id="PF03840">
    <property type="entry name" value="SecG"/>
    <property type="match status" value="1"/>
</dbReference>